<proteinExistence type="predicted"/>
<name>A0ABX0G5M9_9RHOB</name>
<evidence type="ECO:0000313" key="2">
    <source>
        <dbReference type="Proteomes" id="UP001515660"/>
    </source>
</evidence>
<reference evidence="1 2" key="1">
    <citation type="journal article" date="2022" name="Microorganisms">
        <title>Genome Sequence and Characterization of a Xanthorhodopsin-Containing, Aerobic Anoxygenic Phototrophic Rhodobacter Species, Isolated from Mesophilic Conditions at Yellowstone National Park.</title>
        <authorList>
            <person name="Kyndt J.A."/>
            <person name="Robertson S."/>
            <person name="Shoffstall I.B."/>
            <person name="Ramaley R.F."/>
            <person name="Meyer T.E."/>
        </authorList>
    </citation>
    <scope>NUCLEOTIDE SEQUENCE [LARGE SCALE GENOMIC DNA]</scope>
    <source>
        <strain evidence="1 2">M37P</strain>
    </source>
</reference>
<comment type="caution">
    <text evidence="1">The sequence shown here is derived from an EMBL/GenBank/DDBJ whole genome shotgun (WGS) entry which is preliminary data.</text>
</comment>
<keyword evidence="2" id="KW-1185">Reference proteome</keyword>
<dbReference type="RefSeq" id="WP_166402207.1">
    <property type="nucleotide sequence ID" value="NZ_JAANHS010000003.1"/>
</dbReference>
<evidence type="ECO:0000313" key="1">
    <source>
        <dbReference type="EMBL" id="NHB76154.1"/>
    </source>
</evidence>
<protein>
    <submittedName>
        <fullName evidence="1">Uncharacterized protein</fullName>
    </submittedName>
</protein>
<gene>
    <name evidence="1" type="ORF">G8O29_05275</name>
</gene>
<accession>A0ABX0G5M9</accession>
<dbReference type="EMBL" id="JAANHS010000003">
    <property type="protein sequence ID" value="NHB76154.1"/>
    <property type="molecule type" value="Genomic_DNA"/>
</dbReference>
<organism evidence="1 2">
    <name type="scientific">Rhodobacter calidifons</name>
    <dbReference type="NCBI Taxonomy" id="2715277"/>
    <lineage>
        <taxon>Bacteria</taxon>
        <taxon>Pseudomonadati</taxon>
        <taxon>Pseudomonadota</taxon>
        <taxon>Alphaproteobacteria</taxon>
        <taxon>Rhodobacterales</taxon>
        <taxon>Rhodobacter group</taxon>
        <taxon>Rhodobacter</taxon>
    </lineage>
</organism>
<sequence>MQTFIQTDRQVFASHTLGVRVMLLSDRADSLTARRLTGYGSHVDIAGALEAAVAAILNDRFGYDLFVMDCDGFGGVAGAEQAIAALIAGDAKMRVMLISREFDVPVYPLGRRTAVCLPEDVSDESFRIGFDHVLRDRAAVTIN</sequence>
<dbReference type="Proteomes" id="UP001515660">
    <property type="component" value="Unassembled WGS sequence"/>
</dbReference>